<keyword evidence="6 7" id="KW-0472">Membrane</keyword>
<dbReference type="Proteomes" id="UP000253940">
    <property type="component" value="Chromosome"/>
</dbReference>
<evidence type="ECO:0000256" key="1">
    <source>
        <dbReference type="ARBA" id="ARBA00004651"/>
    </source>
</evidence>
<dbReference type="RefSeq" id="WP_114900732.1">
    <property type="nucleotide sequence ID" value="NZ_CP031222.1"/>
</dbReference>
<feature type="transmembrane region" description="Helical" evidence="7">
    <location>
        <begin position="21"/>
        <end position="43"/>
    </location>
</feature>
<dbReference type="Gene3D" id="1.20.1250.20">
    <property type="entry name" value="MFS general substrate transporter like domains"/>
    <property type="match status" value="1"/>
</dbReference>
<dbReference type="OrthoDB" id="9812221at2"/>
<keyword evidence="4 7" id="KW-0812">Transmembrane</keyword>
<gene>
    <name evidence="9" type="ORF">HYN46_11775</name>
</gene>
<reference evidence="9 10" key="1">
    <citation type="submission" date="2018-07" db="EMBL/GenBank/DDBJ databases">
        <title>Genome sequencing of Moraxellaceae gen. HYN0046.</title>
        <authorList>
            <person name="Kim M."/>
            <person name="Yi H."/>
        </authorList>
    </citation>
    <scope>NUCLEOTIDE SEQUENCE [LARGE SCALE GENOMIC DNA]</scope>
    <source>
        <strain evidence="9 10">HYN0046</strain>
    </source>
</reference>
<evidence type="ECO:0000256" key="3">
    <source>
        <dbReference type="ARBA" id="ARBA00022475"/>
    </source>
</evidence>
<feature type="transmembrane region" description="Helical" evidence="7">
    <location>
        <begin position="441"/>
        <end position="461"/>
    </location>
</feature>
<evidence type="ECO:0000313" key="10">
    <source>
        <dbReference type="Proteomes" id="UP000253940"/>
    </source>
</evidence>
<dbReference type="CDD" id="cd17503">
    <property type="entry name" value="MFS_LmrB_MDR_like"/>
    <property type="match status" value="1"/>
</dbReference>
<dbReference type="SUPFAM" id="SSF103473">
    <property type="entry name" value="MFS general substrate transporter"/>
    <property type="match status" value="1"/>
</dbReference>
<keyword evidence="3" id="KW-1003">Cell membrane</keyword>
<accession>A0A345PBK9</accession>
<dbReference type="GO" id="GO:0022857">
    <property type="term" value="F:transmembrane transporter activity"/>
    <property type="evidence" value="ECO:0007669"/>
    <property type="project" value="InterPro"/>
</dbReference>
<evidence type="ECO:0000256" key="6">
    <source>
        <dbReference type="ARBA" id="ARBA00023136"/>
    </source>
</evidence>
<feature type="transmembrane region" description="Helical" evidence="7">
    <location>
        <begin position="55"/>
        <end position="75"/>
    </location>
</feature>
<dbReference type="PRINTS" id="PR01036">
    <property type="entry name" value="TCRTETB"/>
</dbReference>
<dbReference type="PANTHER" id="PTHR42718">
    <property type="entry name" value="MAJOR FACILITATOR SUPERFAMILY MULTIDRUG TRANSPORTER MFSC"/>
    <property type="match status" value="1"/>
</dbReference>
<dbReference type="NCBIfam" id="NF007799">
    <property type="entry name" value="PRK10504.1"/>
    <property type="match status" value="1"/>
</dbReference>
<dbReference type="PANTHER" id="PTHR42718:SF46">
    <property type="entry name" value="BLR6921 PROTEIN"/>
    <property type="match status" value="1"/>
</dbReference>
<keyword evidence="10" id="KW-1185">Reference proteome</keyword>
<dbReference type="InterPro" id="IPR020846">
    <property type="entry name" value="MFS_dom"/>
</dbReference>
<evidence type="ECO:0000256" key="5">
    <source>
        <dbReference type="ARBA" id="ARBA00022989"/>
    </source>
</evidence>
<dbReference type="AlphaFoldDB" id="A0A345PBK9"/>
<dbReference type="NCBIfam" id="TIGR00711">
    <property type="entry name" value="efflux_EmrB"/>
    <property type="match status" value="1"/>
</dbReference>
<proteinExistence type="predicted"/>
<keyword evidence="2" id="KW-0813">Transport</keyword>
<feature type="domain" description="Major facilitator superfamily (MFS) profile" evidence="8">
    <location>
        <begin position="21"/>
        <end position="468"/>
    </location>
</feature>
<dbReference type="EMBL" id="CP031222">
    <property type="protein sequence ID" value="AXI04668.1"/>
    <property type="molecule type" value="Genomic_DNA"/>
</dbReference>
<evidence type="ECO:0000259" key="8">
    <source>
        <dbReference type="PROSITE" id="PS50850"/>
    </source>
</evidence>
<feature type="transmembrane region" description="Helical" evidence="7">
    <location>
        <begin position="341"/>
        <end position="359"/>
    </location>
</feature>
<dbReference type="InterPro" id="IPR036259">
    <property type="entry name" value="MFS_trans_sf"/>
</dbReference>
<sequence length="480" mass="51738">MTSSSDTPSMAPDKPQNYRPLLWLVAMGFFMQALDSTIVNTALPAMARSLGESPLRMQSVIIAYMLTMAIIIPVSGWLADRVGTRKIFFSAIFLFTLGSILCASSQTLPLLVASRVVQGIGGAMLLPVGRLTMLRALPRHLFLPAMSFITIPGLIGPLIGPTLGGWLVEALSWHWIFLINVPIGIIGGLATLRFMPDIRSDDLMPFDSAGYFLLTSGMVALSIALDGLSELHLPHAMVMLLLIFGFVSLTTYWLHAGRKGDAALFSLKLFVLPSYRIGVLGNLFARIGSGSMPFLLPLLLQVCLGHTPAEAGMMMIPVALAAMLSKNFVTPLVRKFGYRQVLVANTVLVGLSIASFALMTGDEPTWLRVIHMGLFGFFNSIQFTCMNTLTLKDLDGKLASSGNGLLSMVMMLSMSLGVASAAAVLAGFTQIMGNVANTLEAFHSTFICVGLMTSAAAWIFWQLPHDEPVVTEKSDTALVE</sequence>
<feature type="transmembrane region" description="Helical" evidence="7">
    <location>
        <begin position="311"/>
        <end position="329"/>
    </location>
</feature>
<feature type="transmembrane region" description="Helical" evidence="7">
    <location>
        <begin position="141"/>
        <end position="160"/>
    </location>
</feature>
<dbReference type="InterPro" id="IPR004638">
    <property type="entry name" value="EmrB-like"/>
</dbReference>
<dbReference type="Pfam" id="PF07690">
    <property type="entry name" value="MFS_1"/>
    <property type="match status" value="1"/>
</dbReference>
<feature type="transmembrane region" description="Helical" evidence="7">
    <location>
        <begin position="365"/>
        <end position="385"/>
    </location>
</feature>
<keyword evidence="5 7" id="KW-1133">Transmembrane helix</keyword>
<dbReference type="Gene3D" id="1.20.1720.10">
    <property type="entry name" value="Multidrug resistance protein D"/>
    <property type="match status" value="1"/>
</dbReference>
<dbReference type="KEGG" id="mbah:HYN46_11775"/>
<name>A0A345PBK9_9GAMM</name>
<evidence type="ECO:0000256" key="4">
    <source>
        <dbReference type="ARBA" id="ARBA00022692"/>
    </source>
</evidence>
<feature type="transmembrane region" description="Helical" evidence="7">
    <location>
        <begin position="87"/>
        <end position="106"/>
    </location>
</feature>
<feature type="transmembrane region" description="Helical" evidence="7">
    <location>
        <begin position="405"/>
        <end position="429"/>
    </location>
</feature>
<feature type="transmembrane region" description="Helical" evidence="7">
    <location>
        <begin position="237"/>
        <end position="256"/>
    </location>
</feature>
<feature type="transmembrane region" description="Helical" evidence="7">
    <location>
        <begin position="204"/>
        <end position="225"/>
    </location>
</feature>
<dbReference type="InterPro" id="IPR011701">
    <property type="entry name" value="MFS"/>
</dbReference>
<feature type="transmembrane region" description="Helical" evidence="7">
    <location>
        <begin position="112"/>
        <end position="129"/>
    </location>
</feature>
<dbReference type="GO" id="GO:0005886">
    <property type="term" value="C:plasma membrane"/>
    <property type="evidence" value="ECO:0007669"/>
    <property type="project" value="UniProtKB-SubCell"/>
</dbReference>
<evidence type="ECO:0000256" key="7">
    <source>
        <dbReference type="SAM" id="Phobius"/>
    </source>
</evidence>
<comment type="subcellular location">
    <subcellularLocation>
        <location evidence="1">Cell membrane</location>
        <topology evidence="1">Multi-pass membrane protein</topology>
    </subcellularLocation>
</comment>
<evidence type="ECO:0000313" key="9">
    <source>
        <dbReference type="EMBL" id="AXI04668.1"/>
    </source>
</evidence>
<protein>
    <submittedName>
        <fullName evidence="9">MFS transporter</fullName>
    </submittedName>
</protein>
<organism evidence="9 10">
    <name type="scientific">Aquirhabdus parva</name>
    <dbReference type="NCBI Taxonomy" id="2283318"/>
    <lineage>
        <taxon>Bacteria</taxon>
        <taxon>Pseudomonadati</taxon>
        <taxon>Pseudomonadota</taxon>
        <taxon>Gammaproteobacteria</taxon>
        <taxon>Moraxellales</taxon>
        <taxon>Moraxellaceae</taxon>
        <taxon>Aquirhabdus</taxon>
    </lineage>
</organism>
<evidence type="ECO:0000256" key="2">
    <source>
        <dbReference type="ARBA" id="ARBA00022448"/>
    </source>
</evidence>
<dbReference type="PROSITE" id="PS50850">
    <property type="entry name" value="MFS"/>
    <property type="match status" value="1"/>
</dbReference>
<feature type="transmembrane region" description="Helical" evidence="7">
    <location>
        <begin position="277"/>
        <end position="299"/>
    </location>
</feature>
<feature type="transmembrane region" description="Helical" evidence="7">
    <location>
        <begin position="172"/>
        <end position="192"/>
    </location>
</feature>